<keyword evidence="1" id="KW-0560">Oxidoreductase</keyword>
<dbReference type="InterPro" id="IPR050791">
    <property type="entry name" value="Aldo-Keto_reductase"/>
</dbReference>
<dbReference type="STRING" id="27342.A0A0H2R456"/>
<reference evidence="3 4" key="1">
    <citation type="submission" date="2015-04" db="EMBL/GenBank/DDBJ databases">
        <title>Complete genome sequence of Schizopora paradoxa KUC8140, a cosmopolitan wood degrader in East Asia.</title>
        <authorList>
            <consortium name="DOE Joint Genome Institute"/>
            <person name="Min B."/>
            <person name="Park H."/>
            <person name="Jang Y."/>
            <person name="Kim J.-J."/>
            <person name="Kim K.H."/>
            <person name="Pangilinan J."/>
            <person name="Lipzen A."/>
            <person name="Riley R."/>
            <person name="Grigoriev I.V."/>
            <person name="Spatafora J.W."/>
            <person name="Choi I.-G."/>
        </authorList>
    </citation>
    <scope>NUCLEOTIDE SEQUENCE [LARGE SCALE GENOMIC DNA]</scope>
    <source>
        <strain evidence="3 4">KUC8140</strain>
    </source>
</reference>
<dbReference type="GO" id="GO:0005737">
    <property type="term" value="C:cytoplasm"/>
    <property type="evidence" value="ECO:0007669"/>
    <property type="project" value="TreeGrafter"/>
</dbReference>
<evidence type="ECO:0000313" key="4">
    <source>
        <dbReference type="Proteomes" id="UP000053477"/>
    </source>
</evidence>
<protein>
    <submittedName>
        <fullName evidence="3">Aldo/keto reductase</fullName>
    </submittedName>
</protein>
<evidence type="ECO:0000256" key="1">
    <source>
        <dbReference type="ARBA" id="ARBA00023002"/>
    </source>
</evidence>
<proteinExistence type="predicted"/>
<keyword evidence="4" id="KW-1185">Reference proteome</keyword>
<dbReference type="Proteomes" id="UP000053477">
    <property type="component" value="Unassembled WGS sequence"/>
</dbReference>
<dbReference type="AlphaFoldDB" id="A0A0H2R456"/>
<dbReference type="SUPFAM" id="SSF51430">
    <property type="entry name" value="NAD(P)-linked oxidoreductase"/>
    <property type="match status" value="1"/>
</dbReference>
<organism evidence="3 4">
    <name type="scientific">Schizopora paradoxa</name>
    <dbReference type="NCBI Taxonomy" id="27342"/>
    <lineage>
        <taxon>Eukaryota</taxon>
        <taxon>Fungi</taxon>
        <taxon>Dikarya</taxon>
        <taxon>Basidiomycota</taxon>
        <taxon>Agaricomycotina</taxon>
        <taxon>Agaricomycetes</taxon>
        <taxon>Hymenochaetales</taxon>
        <taxon>Schizoporaceae</taxon>
        <taxon>Schizopora</taxon>
    </lineage>
</organism>
<sequence>MSEITLDKIPTRQLGTNGPHVSAIGLGTMGIGAFYGSTDHNAANEALTYAADHGVTFWDCADVYGDTEEVLGRWFTSTGRRSEIFLATKFGAWDPEAKFAPPYTSVSKPSYVKYAVERSLKNLQTEYIDLYYQHRVDPNVPIEVVLEALRPYVESGKIKWLGLSECAPETLRRAKNVKGLGEKIIAVQDEFSPFSLHVERDGFVDVCKELGVSIVAYSPLGRGMVSGRYRSRADFGEGDFRLTLPRFSEENFPKNLTLVDGIKAIAEKYKATTSQVTLAWILAEHPTFVPIPGSRSKERVEENAKGALLKLAAEDVKEIRTLCEAAEVAGERYAEAHLAATAGTCLPLAEWKGE</sequence>
<name>A0A0H2R456_9AGAM</name>
<evidence type="ECO:0000259" key="2">
    <source>
        <dbReference type="Pfam" id="PF00248"/>
    </source>
</evidence>
<dbReference type="PANTHER" id="PTHR43625:SF40">
    <property type="entry name" value="ALDO-KETO REDUCTASE YAKC [NADP(+)]"/>
    <property type="match status" value="1"/>
</dbReference>
<dbReference type="InterPro" id="IPR023210">
    <property type="entry name" value="NADP_OxRdtase_dom"/>
</dbReference>
<dbReference type="InParanoid" id="A0A0H2R456"/>
<dbReference type="PANTHER" id="PTHR43625">
    <property type="entry name" value="AFLATOXIN B1 ALDEHYDE REDUCTASE"/>
    <property type="match status" value="1"/>
</dbReference>
<gene>
    <name evidence="3" type="ORF">SCHPADRAFT_910272</name>
</gene>
<feature type="domain" description="NADP-dependent oxidoreductase" evidence="2">
    <location>
        <begin position="23"/>
        <end position="322"/>
    </location>
</feature>
<dbReference type="InterPro" id="IPR036812">
    <property type="entry name" value="NAD(P)_OxRdtase_dom_sf"/>
</dbReference>
<dbReference type="EMBL" id="KQ086197">
    <property type="protein sequence ID" value="KLO06560.1"/>
    <property type="molecule type" value="Genomic_DNA"/>
</dbReference>
<dbReference type="Pfam" id="PF00248">
    <property type="entry name" value="Aldo_ket_red"/>
    <property type="match status" value="1"/>
</dbReference>
<accession>A0A0H2R456</accession>
<dbReference type="Gene3D" id="3.20.20.100">
    <property type="entry name" value="NADP-dependent oxidoreductase domain"/>
    <property type="match status" value="1"/>
</dbReference>
<evidence type="ECO:0000313" key="3">
    <source>
        <dbReference type="EMBL" id="KLO06560.1"/>
    </source>
</evidence>
<dbReference type="GO" id="GO:0016491">
    <property type="term" value="F:oxidoreductase activity"/>
    <property type="evidence" value="ECO:0007669"/>
    <property type="project" value="UniProtKB-KW"/>
</dbReference>
<dbReference type="OrthoDB" id="37537at2759"/>